<reference evidence="7" key="1">
    <citation type="submission" date="2024-07" db="EMBL/GenBank/DDBJ databases">
        <authorList>
            <person name="fu j."/>
        </authorList>
    </citation>
    <scope>NUCLEOTIDE SEQUENCE</scope>
    <source>
        <strain evidence="7">P10A9</strain>
    </source>
</reference>
<dbReference type="InterPro" id="IPR002781">
    <property type="entry name" value="TM_pro_TauE-like"/>
</dbReference>
<evidence type="ECO:0000256" key="1">
    <source>
        <dbReference type="ARBA" id="ARBA00004141"/>
    </source>
</evidence>
<keyword evidence="4 6" id="KW-1133">Transmembrane helix</keyword>
<gene>
    <name evidence="7" type="ORF">AB5L97_00195</name>
</gene>
<dbReference type="InterPro" id="IPR051598">
    <property type="entry name" value="TSUP/Inactive_protease-like"/>
</dbReference>
<comment type="similarity">
    <text evidence="2 6">Belongs to the 4-toluene sulfonate uptake permease (TSUP) (TC 2.A.102) family.</text>
</comment>
<feature type="transmembrane region" description="Helical" evidence="6">
    <location>
        <begin position="45"/>
        <end position="64"/>
    </location>
</feature>
<protein>
    <recommendedName>
        <fullName evidence="6">Probable membrane transporter protein</fullName>
    </recommendedName>
</protein>
<evidence type="ECO:0000256" key="5">
    <source>
        <dbReference type="ARBA" id="ARBA00023136"/>
    </source>
</evidence>
<feature type="transmembrane region" description="Helical" evidence="6">
    <location>
        <begin position="209"/>
        <end position="230"/>
    </location>
</feature>
<dbReference type="KEGG" id="spue:AB5L97_00195"/>
<keyword evidence="6" id="KW-1003">Cell membrane</keyword>
<evidence type="ECO:0000313" key="7">
    <source>
        <dbReference type="EMBL" id="XDP45484.1"/>
    </source>
</evidence>
<feature type="transmembrane region" description="Helical" evidence="6">
    <location>
        <begin position="71"/>
        <end position="91"/>
    </location>
</feature>
<dbReference type="AlphaFoldDB" id="A0AB39L3I8"/>
<dbReference type="GO" id="GO:0005886">
    <property type="term" value="C:plasma membrane"/>
    <property type="evidence" value="ECO:0007669"/>
    <property type="project" value="UniProtKB-SubCell"/>
</dbReference>
<organism evidence="7">
    <name type="scientific">Sinomonas puerhi</name>
    <dbReference type="NCBI Taxonomy" id="3238584"/>
    <lineage>
        <taxon>Bacteria</taxon>
        <taxon>Bacillati</taxon>
        <taxon>Actinomycetota</taxon>
        <taxon>Actinomycetes</taxon>
        <taxon>Micrococcales</taxon>
        <taxon>Micrococcaceae</taxon>
        <taxon>Sinomonas</taxon>
    </lineage>
</organism>
<sequence>MTVFAAALPVLAALAVGSVIGLFGSGGGILAVPAFVLLGLEPHDAVAASLLVVASAAVVALIGGAARHTRWGIAATFAVLGAPAAMAGAAVGRGIPGPYLLLGVAALAVAAAVASYRRKPTAEGELTCSTGSAAERLRCWAPSALAALAVGFLTGLLGVGGGFLLTPVLLIALRMPLRAAAATSLPVIAVNSIAGLSQHGAQLFQPAGTGVPVVFLAAAAIVGSLVAARLGRRLPPNILQRAFVVLLSAVGMGTAIVGTTGLLAI</sequence>
<proteinExistence type="inferred from homology"/>
<evidence type="ECO:0000256" key="2">
    <source>
        <dbReference type="ARBA" id="ARBA00009142"/>
    </source>
</evidence>
<keyword evidence="3 6" id="KW-0812">Transmembrane</keyword>
<feature type="transmembrane region" description="Helical" evidence="6">
    <location>
        <begin position="145"/>
        <end position="173"/>
    </location>
</feature>
<comment type="subcellular location">
    <subcellularLocation>
        <location evidence="6">Cell membrane</location>
        <topology evidence="6">Multi-pass membrane protein</topology>
    </subcellularLocation>
    <subcellularLocation>
        <location evidence="1">Membrane</location>
        <topology evidence="1">Multi-pass membrane protein</topology>
    </subcellularLocation>
</comment>
<name>A0AB39L3I8_9MICC</name>
<accession>A0AB39L3I8</accession>
<dbReference type="PANTHER" id="PTHR43701:SF2">
    <property type="entry name" value="MEMBRANE TRANSPORTER PROTEIN YJNA-RELATED"/>
    <property type="match status" value="1"/>
</dbReference>
<evidence type="ECO:0000256" key="6">
    <source>
        <dbReference type="RuleBase" id="RU363041"/>
    </source>
</evidence>
<dbReference type="RefSeq" id="WP_369046003.1">
    <property type="nucleotide sequence ID" value="NZ_CP163302.1"/>
</dbReference>
<evidence type="ECO:0000256" key="4">
    <source>
        <dbReference type="ARBA" id="ARBA00022989"/>
    </source>
</evidence>
<feature type="transmembrane region" description="Helical" evidence="6">
    <location>
        <begin position="97"/>
        <end position="116"/>
    </location>
</feature>
<keyword evidence="5 6" id="KW-0472">Membrane</keyword>
<dbReference type="Pfam" id="PF01925">
    <property type="entry name" value="TauE"/>
    <property type="match status" value="1"/>
</dbReference>
<feature type="transmembrane region" description="Helical" evidence="6">
    <location>
        <begin position="242"/>
        <end position="264"/>
    </location>
</feature>
<dbReference type="EMBL" id="CP163302">
    <property type="protein sequence ID" value="XDP45484.1"/>
    <property type="molecule type" value="Genomic_DNA"/>
</dbReference>
<dbReference type="PANTHER" id="PTHR43701">
    <property type="entry name" value="MEMBRANE TRANSPORTER PROTEIN MJ0441-RELATED"/>
    <property type="match status" value="1"/>
</dbReference>
<evidence type="ECO:0000256" key="3">
    <source>
        <dbReference type="ARBA" id="ARBA00022692"/>
    </source>
</evidence>